<proteinExistence type="predicted"/>
<comment type="caution">
    <text evidence="2">The sequence shown here is derived from an EMBL/GenBank/DDBJ whole genome shotgun (WGS) entry which is preliminary data.</text>
</comment>
<protein>
    <submittedName>
        <fullName evidence="2">DNA-binding MarR family transcriptional regulator</fullName>
    </submittedName>
</protein>
<organism evidence="2 3">
    <name type="scientific">Reinekea marinisedimentorum</name>
    <dbReference type="NCBI Taxonomy" id="230495"/>
    <lineage>
        <taxon>Bacteria</taxon>
        <taxon>Pseudomonadati</taxon>
        <taxon>Pseudomonadota</taxon>
        <taxon>Gammaproteobacteria</taxon>
        <taxon>Oceanospirillales</taxon>
        <taxon>Saccharospirillaceae</taxon>
        <taxon>Reinekea</taxon>
    </lineage>
</organism>
<dbReference type="GO" id="GO:0003677">
    <property type="term" value="F:DNA binding"/>
    <property type="evidence" value="ECO:0007669"/>
    <property type="project" value="UniProtKB-KW"/>
</dbReference>
<keyword evidence="3" id="KW-1185">Reference proteome</keyword>
<dbReference type="RefSeq" id="WP_132703989.1">
    <property type="nucleotide sequence ID" value="NZ_SLZR01000027.1"/>
</dbReference>
<evidence type="ECO:0000313" key="3">
    <source>
        <dbReference type="Proteomes" id="UP000295793"/>
    </source>
</evidence>
<dbReference type="PRINTS" id="PR00598">
    <property type="entry name" value="HTHMARR"/>
</dbReference>
<feature type="domain" description="HTH marR-type" evidence="1">
    <location>
        <begin position="24"/>
        <end position="159"/>
    </location>
</feature>
<dbReference type="Pfam" id="PF12802">
    <property type="entry name" value="MarR_2"/>
    <property type="match status" value="1"/>
</dbReference>
<reference evidence="2 3" key="1">
    <citation type="submission" date="2019-03" db="EMBL/GenBank/DDBJ databases">
        <title>Genomic Encyclopedia of Archaeal and Bacterial Type Strains, Phase II (KMG-II): from individual species to whole genera.</title>
        <authorList>
            <person name="Goeker M."/>
        </authorList>
    </citation>
    <scope>NUCLEOTIDE SEQUENCE [LARGE SCALE GENOMIC DNA]</scope>
    <source>
        <strain evidence="2 3">DSM 15388</strain>
    </source>
</reference>
<dbReference type="SMART" id="SM00347">
    <property type="entry name" value="HTH_MARR"/>
    <property type="match status" value="1"/>
</dbReference>
<dbReference type="PANTHER" id="PTHR33164:SF43">
    <property type="entry name" value="HTH-TYPE TRANSCRIPTIONAL REPRESSOR YETL"/>
    <property type="match status" value="1"/>
</dbReference>
<dbReference type="InterPro" id="IPR039422">
    <property type="entry name" value="MarR/SlyA-like"/>
</dbReference>
<keyword evidence="2" id="KW-0238">DNA-binding</keyword>
<dbReference type="Proteomes" id="UP000295793">
    <property type="component" value="Unassembled WGS sequence"/>
</dbReference>
<evidence type="ECO:0000259" key="1">
    <source>
        <dbReference type="PROSITE" id="PS50995"/>
    </source>
</evidence>
<dbReference type="GO" id="GO:0003700">
    <property type="term" value="F:DNA-binding transcription factor activity"/>
    <property type="evidence" value="ECO:0007669"/>
    <property type="project" value="InterPro"/>
</dbReference>
<dbReference type="AlphaFoldDB" id="A0A4R3HT31"/>
<sequence length="163" mass="18743">MKPKREKIETVLARRHWEKQGRAAPPIAVLVHSLHEQFSEDLMQRLEPHGVQFSDWGALTTLYHSGEPYCQTPTEICHGMLFTSGAISKILVRLERLGMVERVENPEDQRSKLAKLTAKGLNCVRTVQSQLKDIEHQQLKGLNKEELNTLEQLLTKLHNNWES</sequence>
<dbReference type="InterPro" id="IPR036390">
    <property type="entry name" value="WH_DNA-bd_sf"/>
</dbReference>
<accession>A0A4R3HT31</accession>
<evidence type="ECO:0000313" key="2">
    <source>
        <dbReference type="EMBL" id="TCS36128.1"/>
    </source>
</evidence>
<dbReference type="InterPro" id="IPR000835">
    <property type="entry name" value="HTH_MarR-typ"/>
</dbReference>
<dbReference type="PROSITE" id="PS50995">
    <property type="entry name" value="HTH_MARR_2"/>
    <property type="match status" value="1"/>
</dbReference>
<dbReference type="SUPFAM" id="SSF46785">
    <property type="entry name" value="Winged helix' DNA-binding domain"/>
    <property type="match status" value="1"/>
</dbReference>
<gene>
    <name evidence="2" type="ORF">BCF53_1279</name>
</gene>
<dbReference type="PANTHER" id="PTHR33164">
    <property type="entry name" value="TRANSCRIPTIONAL REGULATOR, MARR FAMILY"/>
    <property type="match status" value="1"/>
</dbReference>
<dbReference type="InterPro" id="IPR036388">
    <property type="entry name" value="WH-like_DNA-bd_sf"/>
</dbReference>
<name>A0A4R3HT31_9GAMM</name>
<dbReference type="Gene3D" id="1.10.10.10">
    <property type="entry name" value="Winged helix-like DNA-binding domain superfamily/Winged helix DNA-binding domain"/>
    <property type="match status" value="1"/>
</dbReference>
<dbReference type="EMBL" id="SLZR01000027">
    <property type="protein sequence ID" value="TCS36128.1"/>
    <property type="molecule type" value="Genomic_DNA"/>
</dbReference>
<dbReference type="OrthoDB" id="32523at2"/>
<dbReference type="GO" id="GO:0006950">
    <property type="term" value="P:response to stress"/>
    <property type="evidence" value="ECO:0007669"/>
    <property type="project" value="TreeGrafter"/>
</dbReference>